<evidence type="ECO:0000313" key="2">
    <source>
        <dbReference type="Proteomes" id="UP000195043"/>
    </source>
</evidence>
<dbReference type="OrthoDB" id="2188649at2"/>
<reference evidence="1 2" key="1">
    <citation type="submission" date="2017-05" db="EMBL/GenBank/DDBJ databases">
        <title>The Genome Sequence of Enterococcus sp. 8G7_MSG3316.</title>
        <authorList>
            <consortium name="The Broad Institute Genomics Platform"/>
            <consortium name="The Broad Institute Genomic Center for Infectious Diseases"/>
            <person name="Earl A."/>
            <person name="Manson A."/>
            <person name="Schwartman J."/>
            <person name="Gilmore M."/>
            <person name="Abouelleil A."/>
            <person name="Cao P."/>
            <person name="Chapman S."/>
            <person name="Cusick C."/>
            <person name="Shea T."/>
            <person name="Young S."/>
            <person name="Neafsey D."/>
            <person name="Nusbaum C."/>
            <person name="Birren B."/>
        </authorList>
    </citation>
    <scope>NUCLEOTIDE SEQUENCE [LARGE SCALE GENOMIC DNA]</scope>
    <source>
        <strain evidence="1 2">8G7_MSG3316</strain>
    </source>
</reference>
<evidence type="ECO:0000313" key="1">
    <source>
        <dbReference type="EMBL" id="OTN76277.1"/>
    </source>
</evidence>
<gene>
    <name evidence="1" type="ORF">A5886_001354</name>
</gene>
<dbReference type="EMBL" id="NGKU01000001">
    <property type="protein sequence ID" value="OTN76277.1"/>
    <property type="molecule type" value="Genomic_DNA"/>
</dbReference>
<dbReference type="AlphaFoldDB" id="A0A242A5G3"/>
<accession>A0A242A5G3</accession>
<sequence length="442" mass="52054">MIKTEKMYGFIQSAPLEAAALEKQIDNWLVLIRVCYQPTEYYVNQQLKQAYDFKVVKGLLQEGKDQANFELIVTDGENESSIHIIQDAILQRHLLTKQVFGNFREVIQDYFDTTMSSNGLFAYIRSYDEYLAHNVENIEKRQNFQSPKEIESLPKRKNLNHEIVIDCNQFAGYDVFYNGYTLTACWRMYFSAYYEQIIPSVIIKDAQQVEKVLVLPQNVVMVELYREPDQWDQQVNLMYQQLFRDQTGIDQLTWDNGVGVLREPLIEYAFGPQIIQTIQYQNDQMQPTTKRKATHFVTRSFDLVQQNYQERRVKGYLNAQAYFPWIDRERLRMMDYVILQPELTLDDGIAAYEFYIRNHLDITFSADAFKEYAVCLQFYLPPEAIANLPITALKEALSDIRFGYFHKSSTYTRVTVKKNGKKLRVYFMNVQKLADQHFSANE</sequence>
<protein>
    <submittedName>
        <fullName evidence="1">Uncharacterized protein</fullName>
    </submittedName>
</protein>
<organism evidence="1 2">
    <name type="scientific">Candidatus Enterococcus testudinis</name>
    <dbReference type="NCBI Taxonomy" id="1834191"/>
    <lineage>
        <taxon>Bacteria</taxon>
        <taxon>Bacillati</taxon>
        <taxon>Bacillota</taxon>
        <taxon>Bacilli</taxon>
        <taxon>Lactobacillales</taxon>
        <taxon>Enterococcaceae</taxon>
        <taxon>Enterococcus</taxon>
    </lineage>
</organism>
<comment type="caution">
    <text evidence="1">The sequence shown here is derived from an EMBL/GenBank/DDBJ whole genome shotgun (WGS) entry which is preliminary data.</text>
</comment>
<dbReference type="Proteomes" id="UP000195043">
    <property type="component" value="Unassembled WGS sequence"/>
</dbReference>
<keyword evidence="2" id="KW-1185">Reference proteome</keyword>
<proteinExistence type="predicted"/>
<name>A0A242A5G3_9ENTE</name>